<keyword evidence="5" id="KW-1185">Reference proteome</keyword>
<dbReference type="Gramene" id="Pp3c4_12650V3.1">
    <property type="protein sequence ID" value="Pp3c4_12650V3.1"/>
    <property type="gene ID" value="Pp3c4_12650"/>
</dbReference>
<keyword evidence="1" id="KW-0472">Membrane</keyword>
<reference evidence="2 5" key="1">
    <citation type="journal article" date="2008" name="Science">
        <title>The Physcomitrella genome reveals evolutionary insights into the conquest of land by plants.</title>
        <authorList>
            <person name="Rensing S."/>
            <person name="Lang D."/>
            <person name="Zimmer A."/>
            <person name="Terry A."/>
            <person name="Salamov A."/>
            <person name="Shapiro H."/>
            <person name="Nishiyama T."/>
            <person name="Perroud P.-F."/>
            <person name="Lindquist E."/>
            <person name="Kamisugi Y."/>
            <person name="Tanahashi T."/>
            <person name="Sakakibara K."/>
            <person name="Fujita T."/>
            <person name="Oishi K."/>
            <person name="Shin-I T."/>
            <person name="Kuroki Y."/>
            <person name="Toyoda A."/>
            <person name="Suzuki Y."/>
            <person name="Hashimoto A."/>
            <person name="Yamaguchi K."/>
            <person name="Sugano A."/>
            <person name="Kohara Y."/>
            <person name="Fujiyama A."/>
            <person name="Anterola A."/>
            <person name="Aoki S."/>
            <person name="Ashton N."/>
            <person name="Barbazuk W.B."/>
            <person name="Barker E."/>
            <person name="Bennetzen J."/>
            <person name="Bezanilla M."/>
            <person name="Blankenship R."/>
            <person name="Cho S.H."/>
            <person name="Dutcher S."/>
            <person name="Estelle M."/>
            <person name="Fawcett J.A."/>
            <person name="Gundlach H."/>
            <person name="Hanada K."/>
            <person name="Heyl A."/>
            <person name="Hicks K.A."/>
            <person name="Hugh J."/>
            <person name="Lohr M."/>
            <person name="Mayer K."/>
            <person name="Melkozernov A."/>
            <person name="Murata T."/>
            <person name="Nelson D."/>
            <person name="Pils B."/>
            <person name="Prigge M."/>
            <person name="Reiss B."/>
            <person name="Renner T."/>
            <person name="Rombauts S."/>
            <person name="Rushton P."/>
            <person name="Sanderfoot A."/>
            <person name="Schween G."/>
            <person name="Shiu S.-H."/>
            <person name="Stueber K."/>
            <person name="Theodoulou F.L."/>
            <person name="Tu H."/>
            <person name="Van de Peer Y."/>
            <person name="Verrier P.J."/>
            <person name="Waters E."/>
            <person name="Wood A."/>
            <person name="Yang L."/>
            <person name="Cove D."/>
            <person name="Cuming A."/>
            <person name="Hasebe M."/>
            <person name="Lucas S."/>
            <person name="Mishler D.B."/>
            <person name="Reski R."/>
            <person name="Grigoriev I."/>
            <person name="Quatrano R.S."/>
            <person name="Boore J.L."/>
        </authorList>
    </citation>
    <scope>NUCLEOTIDE SEQUENCE [LARGE SCALE GENOMIC DNA]</scope>
    <source>
        <strain evidence="4 5">cv. Gransden 2004</strain>
    </source>
</reference>
<feature type="transmembrane region" description="Helical" evidence="1">
    <location>
        <begin position="126"/>
        <end position="146"/>
    </location>
</feature>
<dbReference type="EnsemblPlants" id="Pp3c4_12780V3.2">
    <property type="protein sequence ID" value="Pp3c4_12780V3.2"/>
    <property type="gene ID" value="Pp3c4_12780"/>
</dbReference>
<dbReference type="Gramene" id="Pp3c4_12780V3.1">
    <property type="protein sequence ID" value="Pp3c4_12780V3.1"/>
    <property type="gene ID" value="Pp3c4_12780"/>
</dbReference>
<dbReference type="Proteomes" id="UP000006727">
    <property type="component" value="Chromosome 4"/>
</dbReference>
<accession>A0A2K1KN72</accession>
<proteinExistence type="predicted"/>
<dbReference type="Gramene" id="Pp3c4_12650V3.2">
    <property type="protein sequence ID" value="Pp3c4_12650V3.2"/>
    <property type="gene ID" value="Pp3c4_12650"/>
</dbReference>
<dbReference type="PaxDb" id="3218-PP1S339_66V6.1"/>
<dbReference type="EMBL" id="ABEU02000004">
    <property type="protein sequence ID" value="PNR55228.1"/>
    <property type="molecule type" value="Genomic_DNA"/>
</dbReference>
<sequence>MAAMPATTGMSRLLSPTPPPPALPRFSALFSATPVFCLIPGRRHQSHLLTSTRHLGSLHLAHFARNARNATNVPGERKGVAVTPQEPEMSAAELKAYEEACAKLEGQEPDFWEGSSWNSLGFAMQYLWVFGVVVSIVACITAVRTYNLGATDFKNTEVFKEAIEYQVDGSEDTGSSVFDDATKEAP</sequence>
<evidence type="ECO:0000256" key="1">
    <source>
        <dbReference type="SAM" id="Phobius"/>
    </source>
</evidence>
<reference evidence="4" key="3">
    <citation type="submission" date="2020-12" db="UniProtKB">
        <authorList>
            <consortium name="EnsemblPlants"/>
        </authorList>
    </citation>
    <scope>IDENTIFICATION</scope>
</reference>
<evidence type="ECO:0000313" key="3">
    <source>
        <dbReference type="EMBL" id="PNR55236.1"/>
    </source>
</evidence>
<dbReference type="EnsemblPlants" id="Pp3c4_12650V3.1">
    <property type="protein sequence ID" value="Pp3c4_12650V3.1"/>
    <property type="gene ID" value="Pp3c4_12650"/>
</dbReference>
<keyword evidence="1" id="KW-1133">Transmembrane helix</keyword>
<organism evidence="2">
    <name type="scientific">Physcomitrium patens</name>
    <name type="common">Spreading-leaved earth moss</name>
    <name type="synonym">Physcomitrella patens</name>
    <dbReference type="NCBI Taxonomy" id="3218"/>
    <lineage>
        <taxon>Eukaryota</taxon>
        <taxon>Viridiplantae</taxon>
        <taxon>Streptophyta</taxon>
        <taxon>Embryophyta</taxon>
        <taxon>Bryophyta</taxon>
        <taxon>Bryophytina</taxon>
        <taxon>Bryopsida</taxon>
        <taxon>Funariidae</taxon>
        <taxon>Funariales</taxon>
        <taxon>Funariaceae</taxon>
        <taxon>Physcomitrium</taxon>
    </lineage>
</organism>
<evidence type="ECO:0000313" key="4">
    <source>
        <dbReference type="EnsemblPlants" id="Pp3c4_12650V3.1"/>
    </source>
</evidence>
<evidence type="ECO:0000313" key="5">
    <source>
        <dbReference type="Proteomes" id="UP000006727"/>
    </source>
</evidence>
<dbReference type="EMBL" id="ABEU02000004">
    <property type="protein sequence ID" value="PNR55236.1"/>
    <property type="molecule type" value="Genomic_DNA"/>
</dbReference>
<dbReference type="PANTHER" id="PTHR36004">
    <property type="entry name" value="AT-RICH INTERACTIVE DOMAIN PROTEIN"/>
    <property type="match status" value="1"/>
</dbReference>
<protein>
    <submittedName>
        <fullName evidence="2 4">Uncharacterized protein</fullName>
    </submittedName>
</protein>
<dbReference type="EnsemblPlants" id="Pp3c4_12780V3.1">
    <property type="protein sequence ID" value="Pp3c4_12780V3.1"/>
    <property type="gene ID" value="Pp3c4_12780"/>
</dbReference>
<keyword evidence="1" id="KW-0812">Transmembrane</keyword>
<reference evidence="2 5" key="2">
    <citation type="journal article" date="2018" name="Plant J.">
        <title>The Physcomitrella patens chromosome-scale assembly reveals moss genome structure and evolution.</title>
        <authorList>
            <person name="Lang D."/>
            <person name="Ullrich K.K."/>
            <person name="Murat F."/>
            <person name="Fuchs J."/>
            <person name="Jenkins J."/>
            <person name="Haas F.B."/>
            <person name="Piednoel M."/>
            <person name="Gundlach H."/>
            <person name="Van Bel M."/>
            <person name="Meyberg R."/>
            <person name="Vives C."/>
            <person name="Morata J."/>
            <person name="Symeonidi A."/>
            <person name="Hiss M."/>
            <person name="Muchero W."/>
            <person name="Kamisugi Y."/>
            <person name="Saleh O."/>
            <person name="Blanc G."/>
            <person name="Decker E.L."/>
            <person name="van Gessel N."/>
            <person name="Grimwood J."/>
            <person name="Hayes R.D."/>
            <person name="Graham S.W."/>
            <person name="Gunter L.E."/>
            <person name="McDaniel S.F."/>
            <person name="Hoernstein S.N.W."/>
            <person name="Larsson A."/>
            <person name="Li F.W."/>
            <person name="Perroud P.F."/>
            <person name="Phillips J."/>
            <person name="Ranjan P."/>
            <person name="Rokshar D.S."/>
            <person name="Rothfels C.J."/>
            <person name="Schneider L."/>
            <person name="Shu S."/>
            <person name="Stevenson D.W."/>
            <person name="Thummler F."/>
            <person name="Tillich M."/>
            <person name="Villarreal Aguilar J.C."/>
            <person name="Widiez T."/>
            <person name="Wong G.K."/>
            <person name="Wymore A."/>
            <person name="Zhang Y."/>
            <person name="Zimmer A.D."/>
            <person name="Quatrano R.S."/>
            <person name="Mayer K.F.X."/>
            <person name="Goodstein D."/>
            <person name="Casacuberta J.M."/>
            <person name="Vandepoele K."/>
            <person name="Reski R."/>
            <person name="Cuming A.C."/>
            <person name="Tuskan G.A."/>
            <person name="Maumus F."/>
            <person name="Salse J."/>
            <person name="Schmutz J."/>
            <person name="Rensing S.A."/>
        </authorList>
    </citation>
    <scope>NUCLEOTIDE SEQUENCE [LARGE SCALE GENOMIC DNA]</scope>
    <source>
        <strain evidence="4 5">cv. Gransden 2004</strain>
    </source>
</reference>
<dbReference type="RefSeq" id="XP_024374167.1">
    <property type="nucleotide sequence ID" value="XM_024518399.2"/>
</dbReference>
<evidence type="ECO:0000313" key="2">
    <source>
        <dbReference type="EMBL" id="PNR55228.1"/>
    </source>
</evidence>
<dbReference type="GeneID" id="112281643"/>
<gene>
    <name evidence="4" type="primary">LOC112281643</name>
    <name evidence="2" type="ORF">PHYPA_006123</name>
    <name evidence="3" type="ORF">PHYPA_006131</name>
</gene>
<dbReference type="AlphaFoldDB" id="A0A2K1KN72"/>
<dbReference type="Gramene" id="Pp3c4_12780V3.2">
    <property type="protein sequence ID" value="Pp3c4_12780V3.2"/>
    <property type="gene ID" value="Pp3c4_12780"/>
</dbReference>
<name>A0A2K1KN72_PHYPA</name>
<dbReference type="EnsemblPlants" id="Pp3c4_12650V3.2">
    <property type="protein sequence ID" value="Pp3c4_12650V3.2"/>
    <property type="gene ID" value="Pp3c4_12650"/>
</dbReference>
<dbReference type="PANTHER" id="PTHR36004:SF1">
    <property type="entry name" value="AT-RICH INTERACTIVE DOMAIN PROTEIN"/>
    <property type="match status" value="1"/>
</dbReference>
<dbReference type="OrthoDB" id="2013508at2759"/>